<evidence type="ECO:0000313" key="3">
    <source>
        <dbReference type="Proteomes" id="UP000033998"/>
    </source>
</evidence>
<organism evidence="2 3">
    <name type="scientific">Candidatus Nomurabacteria bacterium GW2011_GWD2_39_12</name>
    <dbReference type="NCBI Taxonomy" id="1618759"/>
    <lineage>
        <taxon>Bacteria</taxon>
        <taxon>Candidatus Nomuraibacteriota</taxon>
    </lineage>
</organism>
<dbReference type="Proteomes" id="UP000033998">
    <property type="component" value="Unassembled WGS sequence"/>
</dbReference>
<accession>A0A837HN19</accession>
<gene>
    <name evidence="2" type="ORF">UT27_C0017G0003</name>
</gene>
<evidence type="ECO:0000256" key="1">
    <source>
        <dbReference type="SAM" id="MobiDB-lite"/>
    </source>
</evidence>
<comment type="caution">
    <text evidence="2">The sequence shown here is derived from an EMBL/GenBank/DDBJ whole genome shotgun (WGS) entry which is preliminary data.</text>
</comment>
<name>A0A837HN19_9BACT</name>
<dbReference type="EMBL" id="LBWE01000017">
    <property type="protein sequence ID" value="KKR00529.1"/>
    <property type="molecule type" value="Genomic_DNA"/>
</dbReference>
<proteinExistence type="predicted"/>
<evidence type="ECO:0000313" key="2">
    <source>
        <dbReference type="EMBL" id="KKR00529.1"/>
    </source>
</evidence>
<reference evidence="2 3" key="1">
    <citation type="journal article" date="2015" name="Nature">
        <title>rRNA introns, odd ribosomes, and small enigmatic genomes across a large radiation of phyla.</title>
        <authorList>
            <person name="Brown C.T."/>
            <person name="Hug L.A."/>
            <person name="Thomas B.C."/>
            <person name="Sharon I."/>
            <person name="Castelle C.J."/>
            <person name="Singh A."/>
            <person name="Wilkins M.J."/>
            <person name="Williams K.H."/>
            <person name="Banfield J.F."/>
        </authorList>
    </citation>
    <scope>NUCLEOTIDE SEQUENCE [LARGE SCALE GENOMIC DNA]</scope>
</reference>
<sequence length="48" mass="5952">MKTVLELRRDIEYWTKILKEAEQKLRERSRELSEAVRYEEEQRNKKAA</sequence>
<dbReference type="AlphaFoldDB" id="A0A837HN19"/>
<feature type="region of interest" description="Disordered" evidence="1">
    <location>
        <begin position="28"/>
        <end position="48"/>
    </location>
</feature>
<protein>
    <submittedName>
        <fullName evidence="2">Uncharacterized protein</fullName>
    </submittedName>
</protein>